<evidence type="ECO:0000313" key="3">
    <source>
        <dbReference type="Proteomes" id="UP000629468"/>
    </source>
</evidence>
<dbReference type="Proteomes" id="UP000629468">
    <property type="component" value="Unassembled WGS sequence"/>
</dbReference>
<evidence type="ECO:0000313" key="2">
    <source>
        <dbReference type="EMBL" id="KAF7782811.1"/>
    </source>
</evidence>
<feature type="compositionally biased region" description="Low complexity" evidence="1">
    <location>
        <begin position="227"/>
        <end position="236"/>
    </location>
</feature>
<name>A0A8H7F8K6_AGABI</name>
<proteinExistence type="predicted"/>
<dbReference type="Gene3D" id="3.10.450.50">
    <property type="match status" value="1"/>
</dbReference>
<sequence length="319" mass="35708">MALSPPQTHVQRGFEPENEGFVTPREQSPYLASLFRYTSAFNARDFDTITEVFDSQVRHTFLPSCLQRPVLNYEKYFKYLDDITEMFFEFRIKISEIIEAGHKMTVQMTASGKGRSQRNYLNESVMIICFEKISSRDVRKYGSNGSNWPGEALPKMVDVREFVDSLSTRTFFMEERQWMKENGNVVMEQRSRGEGEWIKEKWRRRQSLPTIQTTTMPLGGYSGRQTSSFSPSGASGSPVSVYPLGTTMGYQFTHPSGGGGGGGSTSSSSRSHGQAGSRGYQPSSSLGTAGQQSLQYARPSSGYPGSYHPQSRDNRQSGN</sequence>
<feature type="compositionally biased region" description="Low complexity" evidence="1">
    <location>
        <begin position="265"/>
        <end position="279"/>
    </location>
</feature>
<feature type="compositionally biased region" description="Polar residues" evidence="1">
    <location>
        <begin position="280"/>
        <end position="295"/>
    </location>
</feature>
<reference evidence="2 3" key="1">
    <citation type="journal article" name="Sci. Rep.">
        <title>Telomere-to-telomere assembled and centromere annotated genomes of the two main subspecies of the button mushroom Agaricus bisporus reveal especially polymorphic chromosome ends.</title>
        <authorList>
            <person name="Sonnenberg A.S.M."/>
            <person name="Sedaghat-Telgerd N."/>
            <person name="Lavrijssen B."/>
            <person name="Ohm R.A."/>
            <person name="Hendrickx P.M."/>
            <person name="Scholtmeijer K."/>
            <person name="Baars J.J.P."/>
            <person name="van Peer A."/>
        </authorList>
    </citation>
    <scope>NUCLEOTIDE SEQUENCE [LARGE SCALE GENOMIC DNA]</scope>
    <source>
        <strain evidence="2 3">H119_p4</strain>
    </source>
</reference>
<organism evidence="2 3">
    <name type="scientific">Agaricus bisporus var. burnettii</name>
    <dbReference type="NCBI Taxonomy" id="192524"/>
    <lineage>
        <taxon>Eukaryota</taxon>
        <taxon>Fungi</taxon>
        <taxon>Dikarya</taxon>
        <taxon>Basidiomycota</taxon>
        <taxon>Agaricomycotina</taxon>
        <taxon>Agaricomycetes</taxon>
        <taxon>Agaricomycetidae</taxon>
        <taxon>Agaricales</taxon>
        <taxon>Agaricineae</taxon>
        <taxon>Agaricaceae</taxon>
        <taxon>Agaricus</taxon>
    </lineage>
</organism>
<gene>
    <name evidence="2" type="ORF">Agabi119p4_2187</name>
</gene>
<evidence type="ECO:0008006" key="4">
    <source>
        <dbReference type="Google" id="ProtNLM"/>
    </source>
</evidence>
<dbReference type="EMBL" id="JABXXO010000003">
    <property type="protein sequence ID" value="KAF7782811.1"/>
    <property type="molecule type" value="Genomic_DNA"/>
</dbReference>
<evidence type="ECO:0000256" key="1">
    <source>
        <dbReference type="SAM" id="MobiDB-lite"/>
    </source>
</evidence>
<protein>
    <recommendedName>
        <fullName evidence="4">SnoaL-like domain-containing protein</fullName>
    </recommendedName>
</protein>
<feature type="region of interest" description="Disordered" evidence="1">
    <location>
        <begin position="210"/>
        <end position="236"/>
    </location>
</feature>
<dbReference type="SUPFAM" id="SSF54427">
    <property type="entry name" value="NTF2-like"/>
    <property type="match status" value="1"/>
</dbReference>
<feature type="compositionally biased region" description="Basic and acidic residues" evidence="1">
    <location>
        <begin position="310"/>
        <end position="319"/>
    </location>
</feature>
<dbReference type="AlphaFoldDB" id="A0A8H7F8K6"/>
<accession>A0A8H7F8K6</accession>
<dbReference type="InterPro" id="IPR032710">
    <property type="entry name" value="NTF2-like_dom_sf"/>
</dbReference>
<feature type="region of interest" description="Disordered" evidence="1">
    <location>
        <begin position="250"/>
        <end position="319"/>
    </location>
</feature>
<comment type="caution">
    <text evidence="2">The sequence shown here is derived from an EMBL/GenBank/DDBJ whole genome shotgun (WGS) entry which is preliminary data.</text>
</comment>